<organism evidence="2 3">
    <name type="scientific">Orchesella dallaii</name>
    <dbReference type="NCBI Taxonomy" id="48710"/>
    <lineage>
        <taxon>Eukaryota</taxon>
        <taxon>Metazoa</taxon>
        <taxon>Ecdysozoa</taxon>
        <taxon>Arthropoda</taxon>
        <taxon>Hexapoda</taxon>
        <taxon>Collembola</taxon>
        <taxon>Entomobryomorpha</taxon>
        <taxon>Entomobryoidea</taxon>
        <taxon>Orchesellidae</taxon>
        <taxon>Orchesellinae</taxon>
        <taxon>Orchesella</taxon>
    </lineage>
</organism>
<protein>
    <submittedName>
        <fullName evidence="2">Uncharacterized protein</fullName>
    </submittedName>
</protein>
<feature type="region of interest" description="Disordered" evidence="1">
    <location>
        <begin position="323"/>
        <end position="370"/>
    </location>
</feature>
<sequence length="370" mass="41979">MYQKGSSSERSEYGGVNRRSIPPIPFINDSSFPRNVLPRPPLPPLPPAAVPTIIQRQLPNTRKERANLFPPFKTIPPPPLPLRGVTTSSKLVYTSEKERCNQLEEDARVEKAIELEKLTAMNYRPTNLQIRVDFQGDFKTTELGPRSRVITKTKESRGLEYLFAGHTLTNPYRNKPTNIVAFRSEERMIPAVGSIWHLPITKLRQPTFKSNIENPNYIMENVQRKGIESIQRALVDRETDKLRAINLMLSENQKRRKRNDIHVSNLSSKRFKPPKPHAPLEPADNLFAKSVKIHSKVRHTTSTSVGNSSETNCKQLERKIEEYDPENPGIGYLATTVPLDRLSETANTSGQIPSPPATPRPRSPDPEDIY</sequence>
<accession>A0ABP1RPD3</accession>
<comment type="caution">
    <text evidence="2">The sequence shown here is derived from an EMBL/GenBank/DDBJ whole genome shotgun (WGS) entry which is preliminary data.</text>
</comment>
<evidence type="ECO:0000313" key="2">
    <source>
        <dbReference type="EMBL" id="CAL8132296.1"/>
    </source>
</evidence>
<reference evidence="2 3" key="1">
    <citation type="submission" date="2024-08" db="EMBL/GenBank/DDBJ databases">
        <authorList>
            <person name="Cucini C."/>
            <person name="Frati F."/>
        </authorList>
    </citation>
    <scope>NUCLEOTIDE SEQUENCE [LARGE SCALE GENOMIC DNA]</scope>
</reference>
<evidence type="ECO:0000256" key="1">
    <source>
        <dbReference type="SAM" id="MobiDB-lite"/>
    </source>
</evidence>
<name>A0ABP1RPD3_9HEXA</name>
<feature type="region of interest" description="Disordered" evidence="1">
    <location>
        <begin position="1"/>
        <end position="24"/>
    </location>
</feature>
<gene>
    <name evidence="2" type="ORF">ODALV1_LOCUS24565</name>
</gene>
<feature type="region of interest" description="Disordered" evidence="1">
    <location>
        <begin position="253"/>
        <end position="282"/>
    </location>
</feature>
<dbReference type="Proteomes" id="UP001642540">
    <property type="component" value="Unassembled WGS sequence"/>
</dbReference>
<keyword evidence="3" id="KW-1185">Reference proteome</keyword>
<proteinExistence type="predicted"/>
<evidence type="ECO:0000313" key="3">
    <source>
        <dbReference type="Proteomes" id="UP001642540"/>
    </source>
</evidence>
<dbReference type="EMBL" id="CAXLJM020000092">
    <property type="protein sequence ID" value="CAL8132296.1"/>
    <property type="molecule type" value="Genomic_DNA"/>
</dbReference>